<organism evidence="3 4">
    <name type="scientific">Vanilla planifolia</name>
    <name type="common">Vanilla</name>
    <dbReference type="NCBI Taxonomy" id="51239"/>
    <lineage>
        <taxon>Eukaryota</taxon>
        <taxon>Viridiplantae</taxon>
        <taxon>Streptophyta</taxon>
        <taxon>Embryophyta</taxon>
        <taxon>Tracheophyta</taxon>
        <taxon>Spermatophyta</taxon>
        <taxon>Magnoliopsida</taxon>
        <taxon>Liliopsida</taxon>
        <taxon>Asparagales</taxon>
        <taxon>Orchidaceae</taxon>
        <taxon>Vanilloideae</taxon>
        <taxon>Vanilleae</taxon>
        <taxon>Vanilla</taxon>
    </lineage>
</organism>
<dbReference type="InterPro" id="IPR001878">
    <property type="entry name" value="Znf_CCHC"/>
</dbReference>
<sequence length="224" mass="24677">MALLGSAGRGQKKEKMLNDTVEATSKSVKAVSGIEDQIDSSKICYKCKKPGHLARDCEENILQFDHALLATDEHDNVSEHSHAKFDGTTIEMDKIEIEEEGIHELGVEEKEKLNELDYLTGNPVPNDVLLYAVPVCGPYNALQTYKYRVKITPGTAKKGKAARSAMNLFHHMPEVTNREKELMKACTDAELIAAIIGNAKVTAPGLTQLKQKQKKGKKSAKNES</sequence>
<dbReference type="GO" id="GO:1990112">
    <property type="term" value="C:RQC complex"/>
    <property type="evidence" value="ECO:0007669"/>
    <property type="project" value="TreeGrafter"/>
</dbReference>
<dbReference type="GO" id="GO:0072344">
    <property type="term" value="P:rescue of stalled ribosome"/>
    <property type="evidence" value="ECO:0007669"/>
    <property type="project" value="TreeGrafter"/>
</dbReference>
<name>A0A835R1D0_VANPL</name>
<keyword evidence="1" id="KW-0863">Zinc-finger</keyword>
<keyword evidence="1" id="KW-0479">Metal-binding</keyword>
<dbReference type="PROSITE" id="PS50158">
    <property type="entry name" value="ZF_CCHC"/>
    <property type="match status" value="1"/>
</dbReference>
<dbReference type="InterPro" id="IPR036875">
    <property type="entry name" value="Znf_CCHC_sf"/>
</dbReference>
<dbReference type="PANTHER" id="PTHR15239:SF6">
    <property type="entry name" value="RIBOSOME QUALITY CONTROL COMPLEX SUBUNIT NEMF"/>
    <property type="match status" value="1"/>
</dbReference>
<evidence type="ECO:0000259" key="2">
    <source>
        <dbReference type="PROSITE" id="PS50158"/>
    </source>
</evidence>
<feature type="domain" description="CCHC-type" evidence="2">
    <location>
        <begin position="44"/>
        <end position="59"/>
    </location>
</feature>
<evidence type="ECO:0000313" key="4">
    <source>
        <dbReference type="Proteomes" id="UP000639772"/>
    </source>
</evidence>
<dbReference type="InterPro" id="IPR021846">
    <property type="entry name" value="NFACT-C"/>
</dbReference>
<dbReference type="SUPFAM" id="SSF57756">
    <property type="entry name" value="Retrovirus zinc finger-like domains"/>
    <property type="match status" value="1"/>
</dbReference>
<dbReference type="GO" id="GO:0043023">
    <property type="term" value="F:ribosomal large subunit binding"/>
    <property type="evidence" value="ECO:0007669"/>
    <property type="project" value="TreeGrafter"/>
</dbReference>
<dbReference type="Pfam" id="PF11923">
    <property type="entry name" value="NFACT-C"/>
    <property type="match status" value="1"/>
</dbReference>
<dbReference type="Gene3D" id="4.10.60.10">
    <property type="entry name" value="Zinc finger, CCHC-type"/>
    <property type="match status" value="1"/>
</dbReference>
<dbReference type="GO" id="GO:1990116">
    <property type="term" value="P:ribosome-associated ubiquitin-dependent protein catabolic process"/>
    <property type="evidence" value="ECO:0007669"/>
    <property type="project" value="TreeGrafter"/>
</dbReference>
<dbReference type="EMBL" id="JADCNM010000005">
    <property type="protein sequence ID" value="KAG0482584.1"/>
    <property type="molecule type" value="Genomic_DNA"/>
</dbReference>
<dbReference type="SMART" id="SM00343">
    <property type="entry name" value="ZnF_C2HC"/>
    <property type="match status" value="1"/>
</dbReference>
<dbReference type="AlphaFoldDB" id="A0A835R1D0"/>
<gene>
    <name evidence="3" type="ORF">HPP92_010668</name>
</gene>
<dbReference type="Pfam" id="PF00098">
    <property type="entry name" value="zf-CCHC"/>
    <property type="match status" value="1"/>
</dbReference>
<dbReference type="GO" id="GO:0000049">
    <property type="term" value="F:tRNA binding"/>
    <property type="evidence" value="ECO:0007669"/>
    <property type="project" value="TreeGrafter"/>
</dbReference>
<evidence type="ECO:0000313" key="3">
    <source>
        <dbReference type="EMBL" id="KAG0482584.1"/>
    </source>
</evidence>
<reference evidence="3 4" key="1">
    <citation type="journal article" date="2020" name="Nat. Food">
        <title>A phased Vanilla planifolia genome enables genetic improvement of flavour and production.</title>
        <authorList>
            <person name="Hasing T."/>
            <person name="Tang H."/>
            <person name="Brym M."/>
            <person name="Khazi F."/>
            <person name="Huang T."/>
            <person name="Chambers A.H."/>
        </authorList>
    </citation>
    <scope>NUCLEOTIDE SEQUENCE [LARGE SCALE GENOMIC DNA]</scope>
    <source>
        <tissue evidence="3">Leaf</tissue>
    </source>
</reference>
<keyword evidence="1" id="KW-0862">Zinc</keyword>
<dbReference type="InterPro" id="IPR051608">
    <property type="entry name" value="RQC_Subunit_NEMF"/>
</dbReference>
<evidence type="ECO:0000256" key="1">
    <source>
        <dbReference type="PROSITE-ProRule" id="PRU00047"/>
    </source>
</evidence>
<accession>A0A835R1D0</accession>
<protein>
    <recommendedName>
        <fullName evidence="2">CCHC-type domain-containing protein</fullName>
    </recommendedName>
</protein>
<dbReference type="GO" id="GO:0008270">
    <property type="term" value="F:zinc ion binding"/>
    <property type="evidence" value="ECO:0007669"/>
    <property type="project" value="UniProtKB-KW"/>
</dbReference>
<proteinExistence type="predicted"/>
<comment type="caution">
    <text evidence="3">The sequence shown here is derived from an EMBL/GenBank/DDBJ whole genome shotgun (WGS) entry which is preliminary data.</text>
</comment>
<dbReference type="PANTHER" id="PTHR15239">
    <property type="entry name" value="NUCLEAR EXPORT MEDIATOR FACTOR NEMF"/>
    <property type="match status" value="1"/>
</dbReference>
<dbReference type="Proteomes" id="UP000639772">
    <property type="component" value="Unassembled WGS sequence"/>
</dbReference>
<dbReference type="OrthoDB" id="207084at2759"/>